<feature type="binding site" evidence="8">
    <location>
        <begin position="20"/>
        <end position="22"/>
    </location>
    <ligand>
        <name>GTP</name>
        <dbReference type="ChEBI" id="CHEBI:37565"/>
    </ligand>
</feature>
<evidence type="ECO:0000259" key="9">
    <source>
        <dbReference type="Pfam" id="PF12804"/>
    </source>
</evidence>
<dbReference type="GO" id="GO:0061603">
    <property type="term" value="F:molybdenum cofactor guanylyltransferase activity"/>
    <property type="evidence" value="ECO:0007669"/>
    <property type="project" value="UniProtKB-EC"/>
</dbReference>
<gene>
    <name evidence="8 10" type="primary">mobA</name>
    <name evidence="10" type="ORF">CNE99_07050</name>
</gene>
<evidence type="ECO:0000256" key="2">
    <source>
        <dbReference type="ARBA" id="ARBA00022679"/>
    </source>
</evidence>
<feature type="binding site" evidence="8">
    <location>
        <position position="108"/>
    </location>
    <ligand>
        <name>GTP</name>
        <dbReference type="ChEBI" id="CHEBI:37565"/>
    </ligand>
</feature>
<name>A0A2A5WPA6_9GAMM</name>
<dbReference type="GO" id="GO:0006777">
    <property type="term" value="P:Mo-molybdopterin cofactor biosynthetic process"/>
    <property type="evidence" value="ECO:0007669"/>
    <property type="project" value="UniProtKB-KW"/>
</dbReference>
<evidence type="ECO:0000256" key="7">
    <source>
        <dbReference type="ARBA" id="ARBA00023150"/>
    </source>
</evidence>
<evidence type="ECO:0000256" key="4">
    <source>
        <dbReference type="ARBA" id="ARBA00022741"/>
    </source>
</evidence>
<evidence type="ECO:0000256" key="8">
    <source>
        <dbReference type="HAMAP-Rule" id="MF_00316"/>
    </source>
</evidence>
<accession>A0A2A5WPA6</accession>
<comment type="subunit">
    <text evidence="8">Monomer.</text>
</comment>
<evidence type="ECO:0000256" key="6">
    <source>
        <dbReference type="ARBA" id="ARBA00023134"/>
    </source>
</evidence>
<comment type="subcellular location">
    <subcellularLocation>
        <location evidence="8">Cytoplasm</location>
    </subcellularLocation>
</comment>
<dbReference type="NCBIfam" id="TIGR02665">
    <property type="entry name" value="molyb_mobA"/>
    <property type="match status" value="1"/>
</dbReference>
<dbReference type="CDD" id="cd02503">
    <property type="entry name" value="MobA"/>
    <property type="match status" value="1"/>
</dbReference>
<comment type="similarity">
    <text evidence="8">Belongs to the MobA family.</text>
</comment>
<evidence type="ECO:0000256" key="3">
    <source>
        <dbReference type="ARBA" id="ARBA00022723"/>
    </source>
</evidence>
<proteinExistence type="inferred from homology"/>
<keyword evidence="1 8" id="KW-0963">Cytoplasm</keyword>
<feature type="binding site" evidence="8">
    <location>
        <position position="108"/>
    </location>
    <ligand>
        <name>Mg(2+)</name>
        <dbReference type="ChEBI" id="CHEBI:18420"/>
    </ligand>
</feature>
<dbReference type="GO" id="GO:0046872">
    <property type="term" value="F:metal ion binding"/>
    <property type="evidence" value="ECO:0007669"/>
    <property type="project" value="UniProtKB-KW"/>
</dbReference>
<feature type="binding site" evidence="8">
    <location>
        <position position="33"/>
    </location>
    <ligand>
        <name>GTP</name>
        <dbReference type="ChEBI" id="CHEBI:37565"/>
    </ligand>
</feature>
<keyword evidence="4 8" id="KW-0547">Nucleotide-binding</keyword>
<keyword evidence="2 8" id="KW-0808">Transferase</keyword>
<keyword evidence="10" id="KW-0548">Nucleotidyltransferase</keyword>
<keyword evidence="7 8" id="KW-0501">Molybdenum cofactor biosynthesis</keyword>
<sequence length="198" mass="21816">MMELMANNRSNPAKITGVILCGGAGSRLAGADKPLLSVEGEPMVERVMRSMLPCVDEVVISCNRNLDRYRTYGHRIIVDEVADQGPLEGLRCALLQCRTDWLMSAPGDCPFVSQTIFERLRFVDIGSAQVKVAFDGHRQQNLFCLMHRSVGEVVSSQLSRGVRSVSKFLDLCDTACVDCSDLASGFLNVNEPSDMERL</sequence>
<dbReference type="PANTHER" id="PTHR19136">
    <property type="entry name" value="MOLYBDENUM COFACTOR GUANYLYLTRANSFERASE"/>
    <property type="match status" value="1"/>
</dbReference>
<dbReference type="GO" id="GO:0005525">
    <property type="term" value="F:GTP binding"/>
    <property type="evidence" value="ECO:0007669"/>
    <property type="project" value="UniProtKB-UniRule"/>
</dbReference>
<comment type="catalytic activity">
    <reaction evidence="8">
        <text>Mo-molybdopterin + GTP + H(+) = Mo-molybdopterin guanine dinucleotide + diphosphate</text>
        <dbReference type="Rhea" id="RHEA:34243"/>
        <dbReference type="ChEBI" id="CHEBI:15378"/>
        <dbReference type="ChEBI" id="CHEBI:33019"/>
        <dbReference type="ChEBI" id="CHEBI:37565"/>
        <dbReference type="ChEBI" id="CHEBI:71302"/>
        <dbReference type="ChEBI" id="CHEBI:71310"/>
        <dbReference type="EC" id="2.7.7.77"/>
    </reaction>
</comment>
<feature type="binding site" evidence="8">
    <location>
        <position position="79"/>
    </location>
    <ligand>
        <name>GTP</name>
        <dbReference type="ChEBI" id="CHEBI:37565"/>
    </ligand>
</feature>
<organism evidence="10 11">
    <name type="scientific">OM182 bacterium MED-G24</name>
    <dbReference type="NCBI Taxonomy" id="1986255"/>
    <lineage>
        <taxon>Bacteria</taxon>
        <taxon>Pseudomonadati</taxon>
        <taxon>Pseudomonadota</taxon>
        <taxon>Gammaproteobacteria</taxon>
        <taxon>OMG group</taxon>
        <taxon>OM182 clade</taxon>
    </lineage>
</organism>
<dbReference type="EC" id="2.7.7.77" evidence="8"/>
<dbReference type="InterPro" id="IPR013482">
    <property type="entry name" value="Molybde_CF_guanTrfase"/>
</dbReference>
<dbReference type="Pfam" id="PF12804">
    <property type="entry name" value="NTP_transf_3"/>
    <property type="match status" value="1"/>
</dbReference>
<dbReference type="SUPFAM" id="SSF53448">
    <property type="entry name" value="Nucleotide-diphospho-sugar transferases"/>
    <property type="match status" value="1"/>
</dbReference>
<dbReference type="InterPro" id="IPR029044">
    <property type="entry name" value="Nucleotide-diphossugar_trans"/>
</dbReference>
<dbReference type="AlphaFoldDB" id="A0A2A5WPA6"/>
<dbReference type="GO" id="GO:0005737">
    <property type="term" value="C:cytoplasm"/>
    <property type="evidence" value="ECO:0007669"/>
    <property type="project" value="UniProtKB-SubCell"/>
</dbReference>
<reference evidence="10 11" key="1">
    <citation type="submission" date="2017-08" db="EMBL/GenBank/DDBJ databases">
        <title>Fine stratification of microbial communities through a metagenomic profile of the photic zone.</title>
        <authorList>
            <person name="Haro-Moreno J.M."/>
            <person name="Lopez-Perez M."/>
            <person name="De La Torre J."/>
            <person name="Picazo A."/>
            <person name="Camacho A."/>
            <person name="Rodriguez-Valera F."/>
        </authorList>
    </citation>
    <scope>NUCLEOTIDE SEQUENCE [LARGE SCALE GENOMIC DNA]</scope>
    <source>
        <strain evidence="10">MED-G24</strain>
    </source>
</reference>
<comment type="function">
    <text evidence="8">Transfers a GMP moiety from GTP to Mo-molybdopterin (Mo-MPT) cofactor (Moco or molybdenum cofactor) to form Mo-molybdopterin guanine dinucleotide (Mo-MGD) cofactor.</text>
</comment>
<protein>
    <recommendedName>
        <fullName evidence="8">Molybdenum cofactor guanylyltransferase</fullName>
        <shortName evidence="8">MoCo guanylyltransferase</shortName>
        <ecNumber evidence="8">2.7.7.77</ecNumber>
    </recommendedName>
    <alternativeName>
        <fullName evidence="8">GTP:molybdopterin guanylyltransferase</fullName>
    </alternativeName>
    <alternativeName>
        <fullName evidence="8">Mo-MPT guanylyltransferase</fullName>
    </alternativeName>
    <alternativeName>
        <fullName evidence="8">Molybdopterin guanylyltransferase</fullName>
    </alternativeName>
    <alternativeName>
        <fullName evidence="8">Molybdopterin-guanine dinucleotide synthase</fullName>
        <shortName evidence="8">MGD synthase</shortName>
    </alternativeName>
</protein>
<comment type="caution">
    <text evidence="8">Lacks conserved residue(s) required for the propagation of feature annotation.</text>
</comment>
<evidence type="ECO:0000313" key="10">
    <source>
        <dbReference type="EMBL" id="PDH38370.1"/>
    </source>
</evidence>
<dbReference type="HAMAP" id="MF_00316">
    <property type="entry name" value="MobA"/>
    <property type="match status" value="1"/>
</dbReference>
<evidence type="ECO:0000256" key="1">
    <source>
        <dbReference type="ARBA" id="ARBA00022490"/>
    </source>
</evidence>
<keyword evidence="5 8" id="KW-0460">Magnesium</keyword>
<feature type="domain" description="MobA-like NTP transferase" evidence="9">
    <location>
        <begin position="17"/>
        <end position="167"/>
    </location>
</feature>
<evidence type="ECO:0000256" key="5">
    <source>
        <dbReference type="ARBA" id="ARBA00022842"/>
    </source>
</evidence>
<comment type="caution">
    <text evidence="10">The sequence shown here is derived from an EMBL/GenBank/DDBJ whole genome shotgun (WGS) entry which is preliminary data.</text>
</comment>
<dbReference type="PANTHER" id="PTHR19136:SF81">
    <property type="entry name" value="MOLYBDENUM COFACTOR GUANYLYLTRANSFERASE"/>
    <property type="match status" value="1"/>
</dbReference>
<dbReference type="Proteomes" id="UP000219327">
    <property type="component" value="Unassembled WGS sequence"/>
</dbReference>
<keyword evidence="3 8" id="KW-0479">Metal-binding</keyword>
<dbReference type="InterPro" id="IPR025877">
    <property type="entry name" value="MobA-like_NTP_Trfase"/>
</dbReference>
<evidence type="ECO:0000313" key="11">
    <source>
        <dbReference type="Proteomes" id="UP000219327"/>
    </source>
</evidence>
<keyword evidence="6 8" id="KW-0342">GTP-binding</keyword>
<comment type="domain">
    <text evidence="8">The N-terminal domain determines nucleotide recognition and specific binding, while the C-terminal domain determines the specific binding to the target protein.</text>
</comment>
<comment type="cofactor">
    <cofactor evidence="8">
        <name>Mg(2+)</name>
        <dbReference type="ChEBI" id="CHEBI:18420"/>
    </cofactor>
</comment>
<dbReference type="EMBL" id="NTKD01000037">
    <property type="protein sequence ID" value="PDH38370.1"/>
    <property type="molecule type" value="Genomic_DNA"/>
</dbReference>
<dbReference type="Gene3D" id="3.90.550.10">
    <property type="entry name" value="Spore Coat Polysaccharide Biosynthesis Protein SpsA, Chain A"/>
    <property type="match status" value="1"/>
</dbReference>